<feature type="region of interest" description="Disordered" evidence="21">
    <location>
        <begin position="635"/>
        <end position="658"/>
    </location>
</feature>
<evidence type="ECO:0000256" key="16">
    <source>
        <dbReference type="ARBA" id="ARBA00023170"/>
    </source>
</evidence>
<comment type="similarity">
    <text evidence="2">In the N-terminal section; belongs to the leguminous lectin family.</text>
</comment>
<evidence type="ECO:0000256" key="12">
    <source>
        <dbReference type="ARBA" id="ARBA00022777"/>
    </source>
</evidence>
<protein>
    <recommendedName>
        <fullName evidence="4">non-specific serine/threonine protein kinase</fullName>
        <ecNumber evidence="4">2.7.11.1</ecNumber>
    </recommendedName>
</protein>
<dbReference type="Gene3D" id="1.10.510.10">
    <property type="entry name" value="Transferase(Phosphotransferase) domain 1"/>
    <property type="match status" value="1"/>
</dbReference>
<dbReference type="InterPro" id="IPR011009">
    <property type="entry name" value="Kinase-like_dom_sf"/>
</dbReference>
<evidence type="ECO:0000256" key="9">
    <source>
        <dbReference type="ARBA" id="ARBA00022729"/>
    </source>
</evidence>
<accession>A0A8T0IZA4</accession>
<dbReference type="GO" id="GO:0005886">
    <property type="term" value="C:plasma membrane"/>
    <property type="evidence" value="ECO:0007669"/>
    <property type="project" value="UniProtKB-SubCell"/>
</dbReference>
<evidence type="ECO:0000256" key="20">
    <source>
        <dbReference type="PROSITE-ProRule" id="PRU10141"/>
    </source>
</evidence>
<feature type="transmembrane region" description="Helical" evidence="22">
    <location>
        <begin position="315"/>
        <end position="337"/>
    </location>
</feature>
<dbReference type="SMART" id="SM00220">
    <property type="entry name" value="S_TKc"/>
    <property type="match status" value="1"/>
</dbReference>
<keyword evidence="15 22" id="KW-0472">Membrane</keyword>
<keyword evidence="8 22" id="KW-0812">Transmembrane</keyword>
<dbReference type="AlphaFoldDB" id="A0A8T0IZA4"/>
<evidence type="ECO:0000256" key="10">
    <source>
        <dbReference type="ARBA" id="ARBA00022734"/>
    </source>
</evidence>
<dbReference type="GO" id="GO:0030246">
    <property type="term" value="F:carbohydrate binding"/>
    <property type="evidence" value="ECO:0007669"/>
    <property type="project" value="UniProtKB-KW"/>
</dbReference>
<evidence type="ECO:0000256" key="14">
    <source>
        <dbReference type="ARBA" id="ARBA00022989"/>
    </source>
</evidence>
<keyword evidence="13 20" id="KW-0067">ATP-binding</keyword>
<sequence>MAHSYIQLIRSSVLILAIHILSCTVLIVHAQNTNFSYLSFSTPEPFLMVQDVQYYADQSCFLMNSRAASMLSSSCGRLLYNETVRMKDSPSGAVASFQTAFTFNIIGSNSYNYPGFGYVHADGLAFTFARAIDFQGQNPGGTLCLIQAAENGDPSNRVFAVEFDTFPNYWYDDPSDSHIGVDVNSMNSTWSYNLCGGQVYNCSYLCNGGFFTAWIDYDGASQKLEVFFTNGSLYNNTAKPRRPVIQANLSLSELLDDDMYVGFSSSTGKWSEVHQIMSWKFTTTGMPDILYESPSPAGVGTNISGSINPDGSRKVGIIAGFTAGAAAALLAVGFFIARHRSRKSSMNRDDKFNLLGQNLVPRAFTYKELTKATKNFSRSELLGSGGFGAVYKGTLPSGAVVAVKWMRHESKRGEESFQAEAASLSQIRHRNLVQLRGWCSEEEKLFLVYDYMRNGSLDEWLYQSSNRKKVEPLPLTLRHSVLSGVATALSYLHEECAQCVLHRDIKSSNVLLDGELNAYLGDFGLARLIDHQKMEKTTMMAGTLGYMAPEMPHTGKATKETDVFSFGVLILEVMCGSRPLESTAIERGDGVLVDRVWRAHEAGYILQAADPRLGTFPRSAVDSSSYSEFESQDKSSIIRSSDLQVDDHSPITTPDSGMEEKSRIVNLLQLGLLCCNPNPEDRPSMRLVSQLLQMSESEEFLMPPLPVCKPHAHYSKPGFSQFVIRSAGSSPPVSAVIVQDAGLGSSYSTPPVDSEQRAGMLTSFAAPDSLVLSGR</sequence>
<dbReference type="InterPro" id="IPR000719">
    <property type="entry name" value="Prot_kinase_dom"/>
</dbReference>
<organism evidence="25 26">
    <name type="scientific">Ceratodon purpureus</name>
    <name type="common">Fire moss</name>
    <name type="synonym">Dicranum purpureum</name>
    <dbReference type="NCBI Taxonomy" id="3225"/>
    <lineage>
        <taxon>Eukaryota</taxon>
        <taxon>Viridiplantae</taxon>
        <taxon>Streptophyta</taxon>
        <taxon>Embryophyta</taxon>
        <taxon>Bryophyta</taxon>
        <taxon>Bryophytina</taxon>
        <taxon>Bryopsida</taxon>
        <taxon>Dicranidae</taxon>
        <taxon>Pseudoditrichales</taxon>
        <taxon>Ditrichaceae</taxon>
        <taxon>Ceratodon</taxon>
    </lineage>
</organism>
<dbReference type="Pfam" id="PF00139">
    <property type="entry name" value="Lectin_legB"/>
    <property type="match status" value="1"/>
</dbReference>
<dbReference type="EC" id="2.7.11.1" evidence="4"/>
<dbReference type="Gene3D" id="3.30.200.20">
    <property type="entry name" value="Phosphorylase Kinase, domain 1"/>
    <property type="match status" value="1"/>
</dbReference>
<keyword evidence="17" id="KW-0325">Glycoprotein</keyword>
<dbReference type="CDD" id="cd06899">
    <property type="entry name" value="lectin_legume_LecRK_Arcelin_ConA"/>
    <property type="match status" value="1"/>
</dbReference>
<keyword evidence="6" id="KW-0723">Serine/threonine-protein kinase</keyword>
<keyword evidence="12" id="KW-0418">Kinase</keyword>
<dbReference type="InterPro" id="IPR013320">
    <property type="entry name" value="ConA-like_dom_sf"/>
</dbReference>
<comment type="subcellular location">
    <subcellularLocation>
        <location evidence="1">Cell membrane</location>
        <topology evidence="1">Single-pass type I membrane protein</topology>
    </subcellularLocation>
</comment>
<evidence type="ECO:0000256" key="8">
    <source>
        <dbReference type="ARBA" id="ARBA00022692"/>
    </source>
</evidence>
<dbReference type="PROSITE" id="PS00108">
    <property type="entry name" value="PROTEIN_KINASE_ST"/>
    <property type="match status" value="1"/>
</dbReference>
<evidence type="ECO:0000256" key="17">
    <source>
        <dbReference type="ARBA" id="ARBA00023180"/>
    </source>
</evidence>
<comment type="caution">
    <text evidence="25">The sequence shown here is derived from an EMBL/GenBank/DDBJ whole genome shotgun (WGS) entry which is preliminary data.</text>
</comment>
<keyword evidence="7" id="KW-0808">Transferase</keyword>
<reference evidence="25" key="1">
    <citation type="submission" date="2020-06" db="EMBL/GenBank/DDBJ databases">
        <title>WGS assembly of Ceratodon purpureus strain R40.</title>
        <authorList>
            <person name="Carey S.B."/>
            <person name="Jenkins J."/>
            <person name="Shu S."/>
            <person name="Lovell J.T."/>
            <person name="Sreedasyam A."/>
            <person name="Maumus F."/>
            <person name="Tiley G.P."/>
            <person name="Fernandez-Pozo N."/>
            <person name="Barry K."/>
            <person name="Chen C."/>
            <person name="Wang M."/>
            <person name="Lipzen A."/>
            <person name="Daum C."/>
            <person name="Saski C.A."/>
            <person name="Payton A.C."/>
            <person name="Mcbreen J.C."/>
            <person name="Conrad R.E."/>
            <person name="Kollar L.M."/>
            <person name="Olsson S."/>
            <person name="Huttunen S."/>
            <person name="Landis J.B."/>
            <person name="Wickett N.J."/>
            <person name="Johnson M.G."/>
            <person name="Rensing S.A."/>
            <person name="Grimwood J."/>
            <person name="Schmutz J."/>
            <person name="Mcdaniel S.F."/>
        </authorList>
    </citation>
    <scope>NUCLEOTIDE SEQUENCE</scope>
    <source>
        <strain evidence="25">R40</strain>
    </source>
</reference>
<evidence type="ECO:0000256" key="4">
    <source>
        <dbReference type="ARBA" id="ARBA00012513"/>
    </source>
</evidence>
<evidence type="ECO:0000256" key="23">
    <source>
        <dbReference type="SAM" id="SignalP"/>
    </source>
</evidence>
<evidence type="ECO:0000256" key="2">
    <source>
        <dbReference type="ARBA" id="ARBA00008536"/>
    </source>
</evidence>
<dbReference type="EMBL" id="CM026422">
    <property type="protein sequence ID" value="KAG0588567.1"/>
    <property type="molecule type" value="Genomic_DNA"/>
</dbReference>
<feature type="chain" id="PRO_5035729067" description="non-specific serine/threonine protein kinase" evidence="23">
    <location>
        <begin position="31"/>
        <end position="775"/>
    </location>
</feature>
<evidence type="ECO:0000313" key="26">
    <source>
        <dbReference type="Proteomes" id="UP000822688"/>
    </source>
</evidence>
<keyword evidence="14 22" id="KW-1133">Transmembrane helix</keyword>
<evidence type="ECO:0000256" key="22">
    <source>
        <dbReference type="SAM" id="Phobius"/>
    </source>
</evidence>
<evidence type="ECO:0000256" key="19">
    <source>
        <dbReference type="ARBA" id="ARBA00048679"/>
    </source>
</evidence>
<keyword evidence="10" id="KW-0430">Lectin</keyword>
<proteinExistence type="inferred from homology"/>
<dbReference type="SUPFAM" id="SSF49899">
    <property type="entry name" value="Concanavalin A-like lectins/glucanases"/>
    <property type="match status" value="1"/>
</dbReference>
<dbReference type="Gene3D" id="2.60.120.200">
    <property type="match status" value="1"/>
</dbReference>
<keyword evidence="26" id="KW-1185">Reference proteome</keyword>
<keyword evidence="9 23" id="KW-0732">Signal</keyword>
<evidence type="ECO:0000256" key="3">
    <source>
        <dbReference type="ARBA" id="ARBA00010217"/>
    </source>
</evidence>
<dbReference type="PROSITE" id="PS50011">
    <property type="entry name" value="PROTEIN_KINASE_DOM"/>
    <property type="match status" value="1"/>
</dbReference>
<evidence type="ECO:0000256" key="15">
    <source>
        <dbReference type="ARBA" id="ARBA00023136"/>
    </source>
</evidence>
<name>A0A8T0IZA4_CERPU</name>
<dbReference type="InterPro" id="IPR050528">
    <property type="entry name" value="L-type_Lectin-RKs"/>
</dbReference>
<keyword evidence="5" id="KW-1003">Cell membrane</keyword>
<dbReference type="PROSITE" id="PS00107">
    <property type="entry name" value="PROTEIN_KINASE_ATP"/>
    <property type="match status" value="1"/>
</dbReference>
<feature type="domain" description="Protein kinase" evidence="24">
    <location>
        <begin position="376"/>
        <end position="701"/>
    </location>
</feature>
<dbReference type="GO" id="GO:0004674">
    <property type="term" value="F:protein serine/threonine kinase activity"/>
    <property type="evidence" value="ECO:0007669"/>
    <property type="project" value="UniProtKB-KW"/>
</dbReference>
<evidence type="ECO:0000256" key="1">
    <source>
        <dbReference type="ARBA" id="ARBA00004251"/>
    </source>
</evidence>
<evidence type="ECO:0000259" key="24">
    <source>
        <dbReference type="PROSITE" id="PS50011"/>
    </source>
</evidence>
<comment type="catalytic activity">
    <reaction evidence="19">
        <text>L-seryl-[protein] + ATP = O-phospho-L-seryl-[protein] + ADP + H(+)</text>
        <dbReference type="Rhea" id="RHEA:17989"/>
        <dbReference type="Rhea" id="RHEA-COMP:9863"/>
        <dbReference type="Rhea" id="RHEA-COMP:11604"/>
        <dbReference type="ChEBI" id="CHEBI:15378"/>
        <dbReference type="ChEBI" id="CHEBI:29999"/>
        <dbReference type="ChEBI" id="CHEBI:30616"/>
        <dbReference type="ChEBI" id="CHEBI:83421"/>
        <dbReference type="ChEBI" id="CHEBI:456216"/>
        <dbReference type="EC" id="2.7.11.1"/>
    </reaction>
</comment>
<evidence type="ECO:0000256" key="11">
    <source>
        <dbReference type="ARBA" id="ARBA00022741"/>
    </source>
</evidence>
<dbReference type="Pfam" id="PF00069">
    <property type="entry name" value="Pkinase"/>
    <property type="match status" value="1"/>
</dbReference>
<evidence type="ECO:0000256" key="7">
    <source>
        <dbReference type="ARBA" id="ARBA00022679"/>
    </source>
</evidence>
<dbReference type="InterPro" id="IPR008271">
    <property type="entry name" value="Ser/Thr_kinase_AS"/>
</dbReference>
<dbReference type="InterPro" id="IPR017441">
    <property type="entry name" value="Protein_kinase_ATP_BS"/>
</dbReference>
<evidence type="ECO:0000256" key="13">
    <source>
        <dbReference type="ARBA" id="ARBA00022840"/>
    </source>
</evidence>
<comment type="similarity">
    <text evidence="3">In the C-terminal section; belongs to the protein kinase superfamily. Ser/Thr protein kinase family.</text>
</comment>
<keyword evidence="11 20" id="KW-0547">Nucleotide-binding</keyword>
<keyword evidence="16" id="KW-0675">Receptor</keyword>
<evidence type="ECO:0000256" key="6">
    <source>
        <dbReference type="ARBA" id="ARBA00022527"/>
    </source>
</evidence>
<evidence type="ECO:0000256" key="18">
    <source>
        <dbReference type="ARBA" id="ARBA00047899"/>
    </source>
</evidence>
<dbReference type="FunFam" id="3.30.200.20:FF:000542">
    <property type="entry name" value="Receptor-like serine/threonine-protein kinase At4g25390"/>
    <property type="match status" value="1"/>
</dbReference>
<evidence type="ECO:0000256" key="21">
    <source>
        <dbReference type="SAM" id="MobiDB-lite"/>
    </source>
</evidence>
<dbReference type="SUPFAM" id="SSF56112">
    <property type="entry name" value="Protein kinase-like (PK-like)"/>
    <property type="match status" value="1"/>
</dbReference>
<dbReference type="GO" id="GO:0005524">
    <property type="term" value="F:ATP binding"/>
    <property type="evidence" value="ECO:0007669"/>
    <property type="project" value="UniProtKB-UniRule"/>
</dbReference>
<dbReference type="PANTHER" id="PTHR27007">
    <property type="match status" value="1"/>
</dbReference>
<dbReference type="Proteomes" id="UP000822688">
    <property type="component" value="Chromosome 2"/>
</dbReference>
<evidence type="ECO:0000256" key="5">
    <source>
        <dbReference type="ARBA" id="ARBA00022475"/>
    </source>
</evidence>
<dbReference type="InterPro" id="IPR001220">
    <property type="entry name" value="Legume_lectin_dom"/>
</dbReference>
<evidence type="ECO:0000313" key="25">
    <source>
        <dbReference type="EMBL" id="KAG0588567.1"/>
    </source>
</evidence>
<dbReference type="GO" id="GO:0002229">
    <property type="term" value="P:defense response to oomycetes"/>
    <property type="evidence" value="ECO:0007669"/>
    <property type="project" value="UniProtKB-ARBA"/>
</dbReference>
<feature type="binding site" evidence="20">
    <location>
        <position position="404"/>
    </location>
    <ligand>
        <name>ATP</name>
        <dbReference type="ChEBI" id="CHEBI:30616"/>
    </ligand>
</feature>
<gene>
    <name evidence="25" type="ORF">KC19_2G252900</name>
</gene>
<feature type="signal peptide" evidence="23">
    <location>
        <begin position="1"/>
        <end position="30"/>
    </location>
</feature>
<dbReference type="FunFam" id="1.10.510.10:FF:000240">
    <property type="entry name" value="Lectin-domain containing receptor kinase A4.3"/>
    <property type="match status" value="1"/>
</dbReference>
<comment type="catalytic activity">
    <reaction evidence="18">
        <text>L-threonyl-[protein] + ATP = O-phospho-L-threonyl-[protein] + ADP + H(+)</text>
        <dbReference type="Rhea" id="RHEA:46608"/>
        <dbReference type="Rhea" id="RHEA-COMP:11060"/>
        <dbReference type="Rhea" id="RHEA-COMP:11605"/>
        <dbReference type="ChEBI" id="CHEBI:15378"/>
        <dbReference type="ChEBI" id="CHEBI:30013"/>
        <dbReference type="ChEBI" id="CHEBI:30616"/>
        <dbReference type="ChEBI" id="CHEBI:61977"/>
        <dbReference type="ChEBI" id="CHEBI:456216"/>
        <dbReference type="EC" id="2.7.11.1"/>
    </reaction>
</comment>